<dbReference type="OrthoDB" id="73349at2"/>
<reference evidence="3" key="1">
    <citation type="submission" date="2016-10" db="EMBL/GenBank/DDBJ databases">
        <authorList>
            <person name="Varghese N."/>
            <person name="Submissions S."/>
        </authorList>
    </citation>
    <scope>NUCLEOTIDE SEQUENCE [LARGE SCALE GENOMIC DNA]</scope>
    <source>
        <strain evidence="3">CGMCC 1.10218</strain>
    </source>
</reference>
<dbReference type="Proteomes" id="UP000199223">
    <property type="component" value="Unassembled WGS sequence"/>
</dbReference>
<dbReference type="Pfam" id="PF03780">
    <property type="entry name" value="Asp23"/>
    <property type="match status" value="1"/>
</dbReference>
<dbReference type="EMBL" id="FNZA01000004">
    <property type="protein sequence ID" value="SEJ13058.1"/>
    <property type="molecule type" value="Genomic_DNA"/>
</dbReference>
<name>A0A1H6W7V5_9DEIO</name>
<dbReference type="AlphaFoldDB" id="A0A1H6W7V5"/>
<accession>A0A1H6W7V5</accession>
<proteinExistence type="inferred from homology"/>
<gene>
    <name evidence="2" type="ORF">SAMN04488058_10486</name>
</gene>
<dbReference type="PANTHER" id="PTHR34297">
    <property type="entry name" value="HYPOTHETICAL CYTOSOLIC PROTEIN-RELATED"/>
    <property type="match status" value="1"/>
</dbReference>
<keyword evidence="3" id="KW-1185">Reference proteome</keyword>
<evidence type="ECO:0000313" key="3">
    <source>
        <dbReference type="Proteomes" id="UP000199223"/>
    </source>
</evidence>
<organism evidence="2 3">
    <name type="scientific">Deinococcus reticulitermitis</name>
    <dbReference type="NCBI Taxonomy" id="856736"/>
    <lineage>
        <taxon>Bacteria</taxon>
        <taxon>Thermotogati</taxon>
        <taxon>Deinococcota</taxon>
        <taxon>Deinococci</taxon>
        <taxon>Deinococcales</taxon>
        <taxon>Deinococcaceae</taxon>
        <taxon>Deinococcus</taxon>
    </lineage>
</organism>
<evidence type="ECO:0000256" key="1">
    <source>
        <dbReference type="ARBA" id="ARBA00005721"/>
    </source>
</evidence>
<evidence type="ECO:0000313" key="2">
    <source>
        <dbReference type="EMBL" id="SEJ13058.1"/>
    </source>
</evidence>
<dbReference type="RefSeq" id="WP_092263862.1">
    <property type="nucleotide sequence ID" value="NZ_FNZA01000004.1"/>
</dbReference>
<protein>
    <submittedName>
        <fullName evidence="2">Uncharacterized conserved protein YloU, alkaline shock protein (Asp23) family</fullName>
    </submittedName>
</protein>
<dbReference type="STRING" id="856736.SAMN04488058_10486"/>
<sequence length="117" mass="12525">MTTPEVNISKSVLLDITSTTLEGIEGLEIASASLKVGEVIRNQPGARRPRALKVTREGQEVTVDVGLNIDYGHNLVKLSQQAQRAICENIELMTGLKVKHVNVAVQGVSLPKGQAPS</sequence>
<comment type="similarity">
    <text evidence="1">Belongs to the asp23 family.</text>
</comment>
<dbReference type="PANTHER" id="PTHR34297:SF1">
    <property type="entry name" value="ASP23_GLS24 FAMILY ENVELOPE STRESS RESPONSE PROTEIN"/>
    <property type="match status" value="1"/>
</dbReference>
<dbReference type="InterPro" id="IPR005531">
    <property type="entry name" value="Asp23"/>
</dbReference>